<evidence type="ECO:0000256" key="1">
    <source>
        <dbReference type="SAM" id="MobiDB-lite"/>
    </source>
</evidence>
<sequence length="124" mass="13430">MGTRSIMNTMGTSVNLKYKRLYTYESEINIEKEIEEKVRKTIESEKILVFIKGTPNEPQLVRSVTVSSNTGKGANNTFDTPGKGANNTFDTPGKGANNTFDTPGKGANSTAIECNSSTNNLTTT</sequence>
<protein>
    <submittedName>
        <fullName evidence="2">Uncharacterized protein</fullName>
    </submittedName>
</protein>
<proteinExistence type="predicted"/>
<keyword evidence="3" id="KW-1185">Reference proteome</keyword>
<name>Q4UAC0_THEAN</name>
<dbReference type="EMBL" id="CR940353">
    <property type="protein sequence ID" value="CAI76231.1"/>
    <property type="molecule type" value="Genomic_DNA"/>
</dbReference>
<dbReference type="GeneID" id="3862661"/>
<evidence type="ECO:0000313" key="3">
    <source>
        <dbReference type="Proteomes" id="UP000001950"/>
    </source>
</evidence>
<evidence type="ECO:0000313" key="2">
    <source>
        <dbReference type="EMBL" id="CAI76231.1"/>
    </source>
</evidence>
<gene>
    <name evidence="2" type="ORF">TA07110</name>
</gene>
<reference evidence="2 3" key="1">
    <citation type="journal article" date="2005" name="Science">
        <title>Genome of the host-cell transforming parasite Theileria annulata compared with T. parva.</title>
        <authorList>
            <person name="Pain A."/>
            <person name="Renauld H."/>
            <person name="Berriman M."/>
            <person name="Murphy L."/>
            <person name="Yeats C.A."/>
            <person name="Weir W."/>
            <person name="Kerhornou A."/>
            <person name="Aslett M."/>
            <person name="Bishop R."/>
            <person name="Bouchier C."/>
            <person name="Cochet M."/>
            <person name="Coulson R.M.R."/>
            <person name="Cronin A."/>
            <person name="de Villiers E.P."/>
            <person name="Fraser A."/>
            <person name="Fosker N."/>
            <person name="Gardner M."/>
            <person name="Goble A."/>
            <person name="Griffiths-Jones S."/>
            <person name="Harris D.E."/>
            <person name="Katzer F."/>
            <person name="Larke N."/>
            <person name="Lord A."/>
            <person name="Maser P."/>
            <person name="McKellar S."/>
            <person name="Mooney P."/>
            <person name="Morton F."/>
            <person name="Nene V."/>
            <person name="O'Neil S."/>
            <person name="Price C."/>
            <person name="Quail M.A."/>
            <person name="Rabbinowitsch E."/>
            <person name="Rawlings N.D."/>
            <person name="Rutter S."/>
            <person name="Saunders D."/>
            <person name="Seeger K."/>
            <person name="Shah T."/>
            <person name="Squares R."/>
            <person name="Squares S."/>
            <person name="Tivey A."/>
            <person name="Walker A.R."/>
            <person name="Woodward J."/>
            <person name="Dobbelaere D.A.E."/>
            <person name="Langsley G."/>
            <person name="Rajandream M.A."/>
            <person name="McKeever D."/>
            <person name="Shiels B."/>
            <person name="Tait A."/>
            <person name="Barrell B.G."/>
            <person name="Hall N."/>
        </authorList>
    </citation>
    <scope>NUCLEOTIDE SEQUENCE [LARGE SCALE GENOMIC DNA]</scope>
    <source>
        <strain evidence="3">Ankara</strain>
    </source>
</reference>
<organism evidence="2 3">
    <name type="scientific">Theileria annulata</name>
    <dbReference type="NCBI Taxonomy" id="5874"/>
    <lineage>
        <taxon>Eukaryota</taxon>
        <taxon>Sar</taxon>
        <taxon>Alveolata</taxon>
        <taxon>Apicomplexa</taxon>
        <taxon>Aconoidasida</taxon>
        <taxon>Piroplasmida</taxon>
        <taxon>Theileriidae</taxon>
        <taxon>Theileria</taxon>
    </lineage>
</organism>
<dbReference type="InParanoid" id="Q4UAC0"/>
<feature type="region of interest" description="Disordered" evidence="1">
    <location>
        <begin position="65"/>
        <end position="124"/>
    </location>
</feature>
<dbReference type="Proteomes" id="UP000001950">
    <property type="component" value="Chromosome 4"/>
</dbReference>
<dbReference type="AlphaFoldDB" id="Q4UAC0"/>
<dbReference type="RefSeq" id="XP_952856.1">
    <property type="nucleotide sequence ID" value="XM_947763.1"/>
</dbReference>
<dbReference type="VEuPathDB" id="PiroplasmaDB:TA07110"/>
<dbReference type="KEGG" id="tan:TA07110"/>
<accession>Q4UAC0</accession>